<feature type="domain" description="Mur ligase N-terminal catalytic" evidence="9">
    <location>
        <begin position="1"/>
        <end position="86"/>
    </location>
</feature>
<evidence type="ECO:0000256" key="3">
    <source>
        <dbReference type="ARBA" id="ARBA00012211"/>
    </source>
</evidence>
<name>A0A381Y2J4_9ZZZZ</name>
<dbReference type="InterPro" id="IPR036615">
    <property type="entry name" value="Mur_ligase_C_dom_sf"/>
</dbReference>
<reference evidence="12" key="1">
    <citation type="submission" date="2018-05" db="EMBL/GenBank/DDBJ databases">
        <authorList>
            <person name="Lanie J.A."/>
            <person name="Ng W.-L."/>
            <person name="Kazmierczak K.M."/>
            <person name="Andrzejewski T.M."/>
            <person name="Davidsen T.M."/>
            <person name="Wayne K.J."/>
            <person name="Tettelin H."/>
            <person name="Glass J.I."/>
            <person name="Rusch D."/>
            <person name="Podicherti R."/>
            <person name="Tsui H.-C.T."/>
            <person name="Winkler M.E."/>
        </authorList>
    </citation>
    <scope>NUCLEOTIDE SEQUENCE</scope>
</reference>
<evidence type="ECO:0000256" key="1">
    <source>
        <dbReference type="ARBA" id="ARBA00004496"/>
    </source>
</evidence>
<dbReference type="SUPFAM" id="SSF53244">
    <property type="entry name" value="MurD-like peptide ligases, peptide-binding domain"/>
    <property type="match status" value="1"/>
</dbReference>
<dbReference type="PANTHER" id="PTHR43445:SF3">
    <property type="entry name" value="UDP-N-ACETYLMURAMATE--L-ALANINE LIGASE"/>
    <property type="match status" value="1"/>
</dbReference>
<dbReference type="GO" id="GO:0005737">
    <property type="term" value="C:cytoplasm"/>
    <property type="evidence" value="ECO:0007669"/>
    <property type="project" value="UniProtKB-SubCell"/>
</dbReference>
<evidence type="ECO:0000259" key="9">
    <source>
        <dbReference type="Pfam" id="PF01225"/>
    </source>
</evidence>
<feature type="domain" description="Mur ligase central" evidence="11">
    <location>
        <begin position="93"/>
        <end position="275"/>
    </location>
</feature>
<dbReference type="Gene3D" id="3.40.50.720">
    <property type="entry name" value="NAD(P)-binding Rossmann-like Domain"/>
    <property type="match status" value="1"/>
</dbReference>
<comment type="subcellular location">
    <subcellularLocation>
        <location evidence="1">Cytoplasm</location>
    </subcellularLocation>
</comment>
<evidence type="ECO:0000256" key="7">
    <source>
        <dbReference type="ARBA" id="ARBA00022840"/>
    </source>
</evidence>
<feature type="domain" description="Mur ligase C-terminal" evidence="10">
    <location>
        <begin position="298"/>
        <end position="428"/>
    </location>
</feature>
<keyword evidence="4" id="KW-0963">Cytoplasm</keyword>
<dbReference type="InterPro" id="IPR036565">
    <property type="entry name" value="Mur-like_cat_sf"/>
</dbReference>
<dbReference type="GO" id="GO:0005524">
    <property type="term" value="F:ATP binding"/>
    <property type="evidence" value="ECO:0007669"/>
    <property type="project" value="UniProtKB-KW"/>
</dbReference>
<dbReference type="InterPro" id="IPR004101">
    <property type="entry name" value="Mur_ligase_C"/>
</dbReference>
<evidence type="ECO:0000256" key="4">
    <source>
        <dbReference type="ARBA" id="ARBA00022490"/>
    </source>
</evidence>
<organism evidence="12">
    <name type="scientific">marine metagenome</name>
    <dbReference type="NCBI Taxonomy" id="408172"/>
    <lineage>
        <taxon>unclassified sequences</taxon>
        <taxon>metagenomes</taxon>
        <taxon>ecological metagenomes</taxon>
    </lineage>
</organism>
<dbReference type="Gene3D" id="3.40.1190.10">
    <property type="entry name" value="Mur-like, catalytic domain"/>
    <property type="match status" value="1"/>
</dbReference>
<comment type="pathway">
    <text evidence="2">Cell wall biogenesis; peptidoglycan biosynthesis.</text>
</comment>
<evidence type="ECO:0000313" key="12">
    <source>
        <dbReference type="EMBL" id="SVA71234.1"/>
    </source>
</evidence>
<evidence type="ECO:0000259" key="10">
    <source>
        <dbReference type="Pfam" id="PF02875"/>
    </source>
</evidence>
<keyword evidence="6" id="KW-0547">Nucleotide-binding</keyword>
<keyword evidence="5" id="KW-0436">Ligase</keyword>
<dbReference type="Pfam" id="PF01225">
    <property type="entry name" value="Mur_ligase"/>
    <property type="match status" value="1"/>
</dbReference>
<proteinExistence type="inferred from homology"/>
<gene>
    <name evidence="12" type="ORF">METZ01_LOCUS124088</name>
</gene>
<sequence length="456" mass="48000">MSGVAVMMNALGYDVTGSDVLTSAVTARLCQLGIGVQTGHNARWVGEADALVVSAAVAEDNPEVLEARRRRLPVIPRGVMLAGLTRSSATVAVTGTHGKSTTASMVAVMLAECGLDPSVVIGAYVGAFGGNTRIGRGDHFVVEADESEPSLLELTPRVAVVTNLEEEHLDHYVTFDRLRDTVVGFVNRVVPTGSVVLCADDPELSRLRDRIAGRVVTYGVEDGTATIVGEEPVYHAAGSHCRVSVSSGGHSTDVRLHVGIPGRHNLLNALGAFTVGLEMGLVPDRIVSALANFEGVNRRFELKGEVAGMRVVDDYAHHPTEVAAVLATARTQSHKRLIVVFQPHRFSRTARCFQQFARVLSVADVVVLTDIFAAGESPISGVTAGRLADAVRQETDRPVHHAGTLGEALALVSDVARSGDLVVTLGAGSIGGLGDRLLAARQKAVDADRQPGSEIS</sequence>
<dbReference type="EC" id="6.3.2.8" evidence="3"/>
<dbReference type="InterPro" id="IPR050061">
    <property type="entry name" value="MurCDEF_pg_biosynth"/>
</dbReference>
<dbReference type="GO" id="GO:0009252">
    <property type="term" value="P:peptidoglycan biosynthetic process"/>
    <property type="evidence" value="ECO:0007669"/>
    <property type="project" value="UniProtKB-UniPathway"/>
</dbReference>
<dbReference type="InterPro" id="IPR000713">
    <property type="entry name" value="Mur_ligase_N"/>
</dbReference>
<comment type="catalytic activity">
    <reaction evidence="8">
        <text>UDP-N-acetyl-alpha-D-muramate + L-alanine + ATP = UDP-N-acetyl-alpha-D-muramoyl-L-alanine + ADP + phosphate + H(+)</text>
        <dbReference type="Rhea" id="RHEA:23372"/>
        <dbReference type="ChEBI" id="CHEBI:15378"/>
        <dbReference type="ChEBI" id="CHEBI:30616"/>
        <dbReference type="ChEBI" id="CHEBI:43474"/>
        <dbReference type="ChEBI" id="CHEBI:57972"/>
        <dbReference type="ChEBI" id="CHEBI:70757"/>
        <dbReference type="ChEBI" id="CHEBI:83898"/>
        <dbReference type="ChEBI" id="CHEBI:456216"/>
        <dbReference type="EC" id="6.3.2.8"/>
    </reaction>
</comment>
<keyword evidence="7" id="KW-0067">ATP-binding</keyword>
<dbReference type="PANTHER" id="PTHR43445">
    <property type="entry name" value="UDP-N-ACETYLMURAMATE--L-ALANINE LIGASE-RELATED"/>
    <property type="match status" value="1"/>
</dbReference>
<protein>
    <recommendedName>
        <fullName evidence="3">UDP-N-acetylmuramate--L-alanine ligase</fullName>
        <ecNumber evidence="3">6.3.2.8</ecNumber>
    </recommendedName>
</protein>
<dbReference type="Pfam" id="PF08245">
    <property type="entry name" value="Mur_ligase_M"/>
    <property type="match status" value="1"/>
</dbReference>
<dbReference type="HAMAP" id="MF_00046">
    <property type="entry name" value="MurC"/>
    <property type="match status" value="1"/>
</dbReference>
<dbReference type="EMBL" id="UINC01017246">
    <property type="protein sequence ID" value="SVA71234.1"/>
    <property type="molecule type" value="Genomic_DNA"/>
</dbReference>
<dbReference type="NCBIfam" id="TIGR01082">
    <property type="entry name" value="murC"/>
    <property type="match status" value="1"/>
</dbReference>
<evidence type="ECO:0000256" key="2">
    <source>
        <dbReference type="ARBA" id="ARBA00004752"/>
    </source>
</evidence>
<dbReference type="SUPFAM" id="SSF51984">
    <property type="entry name" value="MurCD N-terminal domain"/>
    <property type="match status" value="1"/>
</dbReference>
<dbReference type="GO" id="GO:0008763">
    <property type="term" value="F:UDP-N-acetylmuramate-L-alanine ligase activity"/>
    <property type="evidence" value="ECO:0007669"/>
    <property type="project" value="UniProtKB-EC"/>
</dbReference>
<dbReference type="AlphaFoldDB" id="A0A381Y2J4"/>
<dbReference type="Pfam" id="PF02875">
    <property type="entry name" value="Mur_ligase_C"/>
    <property type="match status" value="1"/>
</dbReference>
<dbReference type="SUPFAM" id="SSF53623">
    <property type="entry name" value="MurD-like peptide ligases, catalytic domain"/>
    <property type="match status" value="1"/>
</dbReference>
<evidence type="ECO:0000259" key="11">
    <source>
        <dbReference type="Pfam" id="PF08245"/>
    </source>
</evidence>
<evidence type="ECO:0000256" key="5">
    <source>
        <dbReference type="ARBA" id="ARBA00022598"/>
    </source>
</evidence>
<evidence type="ECO:0000256" key="6">
    <source>
        <dbReference type="ARBA" id="ARBA00022741"/>
    </source>
</evidence>
<dbReference type="UniPathway" id="UPA00219"/>
<accession>A0A381Y2J4</accession>
<dbReference type="InterPro" id="IPR013221">
    <property type="entry name" value="Mur_ligase_cen"/>
</dbReference>
<dbReference type="Gene3D" id="3.90.190.20">
    <property type="entry name" value="Mur ligase, C-terminal domain"/>
    <property type="match status" value="1"/>
</dbReference>
<evidence type="ECO:0000256" key="8">
    <source>
        <dbReference type="ARBA" id="ARBA00047833"/>
    </source>
</evidence>
<dbReference type="InterPro" id="IPR005758">
    <property type="entry name" value="UDP-N-AcMur_Ala_ligase_MurC"/>
</dbReference>